<name>A0AAF0J9I1_9BASI</name>
<evidence type="ECO:0000256" key="1">
    <source>
        <dbReference type="ARBA" id="ARBA00047591"/>
    </source>
</evidence>
<keyword evidence="3" id="KW-0812">Transmembrane</keyword>
<evidence type="ECO:0000256" key="3">
    <source>
        <dbReference type="SAM" id="Phobius"/>
    </source>
</evidence>
<feature type="domain" description="Partial AB-hydrolase lipase" evidence="4">
    <location>
        <begin position="79"/>
        <end position="141"/>
    </location>
</feature>
<dbReference type="EMBL" id="CP119959">
    <property type="protein sequence ID" value="WFD38413.1"/>
    <property type="molecule type" value="Genomic_DNA"/>
</dbReference>
<dbReference type="InterPro" id="IPR029058">
    <property type="entry name" value="AB_hydrolase_fold"/>
</dbReference>
<accession>A0AAF0J9I1</accession>
<evidence type="ECO:0000313" key="5">
    <source>
        <dbReference type="EMBL" id="WFD38413.1"/>
    </source>
</evidence>
<dbReference type="Proteomes" id="UP001217754">
    <property type="component" value="Chromosome 2"/>
</dbReference>
<dbReference type="SUPFAM" id="SSF53474">
    <property type="entry name" value="alpha/beta-Hydrolases"/>
    <property type="match status" value="1"/>
</dbReference>
<dbReference type="PANTHER" id="PTHR11005">
    <property type="entry name" value="LYSOSOMAL ACID LIPASE-RELATED"/>
    <property type="match status" value="1"/>
</dbReference>
<keyword evidence="3" id="KW-1133">Transmembrane helix</keyword>
<keyword evidence="3" id="KW-0472">Membrane</keyword>
<keyword evidence="6" id="KW-1185">Reference proteome</keyword>
<comment type="catalytic activity">
    <reaction evidence="1">
        <text>a diacylglycerol + H2O = a monoacylglycerol + a fatty acid + H(+)</text>
        <dbReference type="Rhea" id="RHEA:32731"/>
        <dbReference type="ChEBI" id="CHEBI:15377"/>
        <dbReference type="ChEBI" id="CHEBI:15378"/>
        <dbReference type="ChEBI" id="CHEBI:17408"/>
        <dbReference type="ChEBI" id="CHEBI:18035"/>
        <dbReference type="ChEBI" id="CHEBI:28868"/>
    </reaction>
</comment>
<organism evidence="5 6">
    <name type="scientific">Malassezia japonica</name>
    <dbReference type="NCBI Taxonomy" id="223818"/>
    <lineage>
        <taxon>Eukaryota</taxon>
        <taxon>Fungi</taxon>
        <taxon>Dikarya</taxon>
        <taxon>Basidiomycota</taxon>
        <taxon>Ustilaginomycotina</taxon>
        <taxon>Malasseziomycetes</taxon>
        <taxon>Malasseziales</taxon>
        <taxon>Malasseziaceae</taxon>
        <taxon>Malassezia</taxon>
    </lineage>
</organism>
<feature type="transmembrane region" description="Helical" evidence="3">
    <location>
        <begin position="20"/>
        <end position="43"/>
    </location>
</feature>
<sequence>MQEGAPSAHASIWKSPSFLLHQGLAVIASSIILLVVVAIGLAVRMSGMIPRWLARKPPRELNWEDPRKWQSEKLVKSPQYYARNCGFDIIDEQVETQDGYYLRMHRIICKDTQRASEGPGKGFPILIMHGLFQSSGSFITSEDRSMAFWFAAQGYQVYLGNNRAAYDMGHRLYSRYSPEFWDYNIRDLALYDLPAMVDYVRRNTGYTKIAYIGHSQGNATAFLALSRWFVPELGSKLSYFAALAPAVFAGPLTKRFPLTYMSRLDWRTWRRLFGVLDFTPLMKFSYDWTPAVPYAALGYQMFAYLFEWNDTNWLPRRKAKMFRFTPQPVSSATMFWWAGEGGFATRGALFDPDTQWYESHFPPLSLYGGGQDRLVLTQPLQEHLDEHEPDVHVLRVVIQPEAEVRWLD</sequence>
<evidence type="ECO:0000313" key="6">
    <source>
        <dbReference type="Proteomes" id="UP001217754"/>
    </source>
</evidence>
<comment type="catalytic activity">
    <reaction evidence="2">
        <text>a monoacylglycerol + H2O = glycerol + a fatty acid + H(+)</text>
        <dbReference type="Rhea" id="RHEA:15245"/>
        <dbReference type="ChEBI" id="CHEBI:15377"/>
        <dbReference type="ChEBI" id="CHEBI:15378"/>
        <dbReference type="ChEBI" id="CHEBI:17408"/>
        <dbReference type="ChEBI" id="CHEBI:17754"/>
        <dbReference type="ChEBI" id="CHEBI:28868"/>
    </reaction>
</comment>
<dbReference type="InterPro" id="IPR006693">
    <property type="entry name" value="AB_hydrolase_lipase"/>
</dbReference>
<dbReference type="AlphaFoldDB" id="A0AAF0J9I1"/>
<dbReference type="GeneID" id="85225015"/>
<dbReference type="Gene3D" id="3.40.50.1820">
    <property type="entry name" value="alpha/beta hydrolase"/>
    <property type="match status" value="1"/>
</dbReference>
<gene>
    <name evidence="5" type="ORF">MJAP1_001366</name>
</gene>
<dbReference type="RefSeq" id="XP_060121310.1">
    <property type="nucleotide sequence ID" value="XM_060265327.1"/>
</dbReference>
<evidence type="ECO:0000259" key="4">
    <source>
        <dbReference type="Pfam" id="PF04083"/>
    </source>
</evidence>
<protein>
    <recommendedName>
        <fullName evidence="4">Partial AB-hydrolase lipase domain-containing protein</fullName>
    </recommendedName>
</protein>
<evidence type="ECO:0000256" key="2">
    <source>
        <dbReference type="ARBA" id="ARBA00048461"/>
    </source>
</evidence>
<reference evidence="5" key="1">
    <citation type="submission" date="2023-03" db="EMBL/GenBank/DDBJ databases">
        <title>Mating type loci evolution in Malassezia.</title>
        <authorList>
            <person name="Coelho M.A."/>
        </authorList>
    </citation>
    <scope>NUCLEOTIDE SEQUENCE</scope>
    <source>
        <strain evidence="5">CBS 9431</strain>
    </source>
</reference>
<proteinExistence type="predicted"/>
<dbReference type="GO" id="GO:0006629">
    <property type="term" value="P:lipid metabolic process"/>
    <property type="evidence" value="ECO:0007669"/>
    <property type="project" value="InterPro"/>
</dbReference>
<dbReference type="Pfam" id="PF04083">
    <property type="entry name" value="Abhydro_lipase"/>
    <property type="match status" value="1"/>
</dbReference>